<proteinExistence type="predicted"/>
<feature type="region of interest" description="Disordered" evidence="1">
    <location>
        <begin position="330"/>
        <end position="351"/>
    </location>
</feature>
<organism evidence="2 3">
    <name type="scientific">Diaporthe helianthi</name>
    <dbReference type="NCBI Taxonomy" id="158607"/>
    <lineage>
        <taxon>Eukaryota</taxon>
        <taxon>Fungi</taxon>
        <taxon>Dikarya</taxon>
        <taxon>Ascomycota</taxon>
        <taxon>Pezizomycotina</taxon>
        <taxon>Sordariomycetes</taxon>
        <taxon>Sordariomycetidae</taxon>
        <taxon>Diaporthales</taxon>
        <taxon>Diaporthaceae</taxon>
        <taxon>Diaporthe</taxon>
    </lineage>
</organism>
<dbReference type="Proteomes" id="UP000094444">
    <property type="component" value="Unassembled WGS sequence"/>
</dbReference>
<dbReference type="OrthoDB" id="5346581at2759"/>
<name>A0A2P5I5U4_DIAHE</name>
<evidence type="ECO:0000313" key="3">
    <source>
        <dbReference type="Proteomes" id="UP000094444"/>
    </source>
</evidence>
<evidence type="ECO:0000313" key="2">
    <source>
        <dbReference type="EMBL" id="POS77873.1"/>
    </source>
</evidence>
<sequence length="351" mass="40762">MANLLSIPIAEFTYAQIVDGMPISNIYKEDHRFCEGFPVLDHKDLCPGTMDKTRAFRAQFDIDSVQFAPKLLQAYQNTSLGSIAYKLRLLEMVVIACHNIAVFLYQLDDGTHKHAEWEDWLTKKLALPSEGEDQYMHITYGPPTPFYVDLYVDFDRYPNGLADVVGYWAEHHIFGGVVLFDRGRDEEECNGIYLHNPKSASTIAPPTERQFNDLLDFLLSPSPSAETDTSLCPLPIRITQENKWRWHPYHGKADHHIFKFRHEIPREPYRDHCVINPKDWPEYGDWDFIEEETMKPLDGGVCDEALVAAAMERMRQISTPTSRCYAWEEEEMARRQPDPKRRGRPPYFFDP</sequence>
<protein>
    <submittedName>
        <fullName evidence="2">Uncharacterized protein</fullName>
    </submittedName>
</protein>
<dbReference type="AlphaFoldDB" id="A0A2P5I5U4"/>
<reference evidence="2" key="1">
    <citation type="submission" date="2017-09" db="EMBL/GenBank/DDBJ databases">
        <title>Polyketide synthases of a Diaporthe helianthi virulent isolate.</title>
        <authorList>
            <person name="Baroncelli R."/>
        </authorList>
    </citation>
    <scope>NUCLEOTIDE SEQUENCE [LARGE SCALE GENOMIC DNA]</scope>
    <source>
        <strain evidence="2">7/96</strain>
    </source>
</reference>
<dbReference type="EMBL" id="MAVT02000233">
    <property type="protein sequence ID" value="POS77873.1"/>
    <property type="molecule type" value="Genomic_DNA"/>
</dbReference>
<gene>
    <name evidence="2" type="ORF">DHEL01_v203738</name>
</gene>
<dbReference type="InParanoid" id="A0A2P5I5U4"/>
<evidence type="ECO:0000256" key="1">
    <source>
        <dbReference type="SAM" id="MobiDB-lite"/>
    </source>
</evidence>
<comment type="caution">
    <text evidence="2">The sequence shown here is derived from an EMBL/GenBank/DDBJ whole genome shotgun (WGS) entry which is preliminary data.</text>
</comment>
<dbReference type="STRING" id="158607.A0A2P5I5U4"/>
<keyword evidence="3" id="KW-1185">Reference proteome</keyword>
<accession>A0A2P5I5U4</accession>